<name>A0A401FTH1_9BACT</name>
<evidence type="ECO:0000259" key="5">
    <source>
        <dbReference type="PROSITE" id="PS51766"/>
    </source>
</evidence>
<evidence type="ECO:0000256" key="1">
    <source>
        <dbReference type="ARBA" id="ARBA00022729"/>
    </source>
</evidence>
<evidence type="ECO:0008006" key="9">
    <source>
        <dbReference type="Google" id="ProtNLM"/>
    </source>
</evidence>
<dbReference type="FunFam" id="3.60.10.10:FF:000072">
    <property type="entry name" value="Extracellular nuclease"/>
    <property type="match status" value="1"/>
</dbReference>
<sequence>MFVFRNNLLTLSCVLLIWGAVGFCSAVNAASVFINEIHYDNEGADTGEFVEIAGPAGTDLTGWTLVLYNGSGGVVYDTINITDTIPDVGGGFGVVGVNRSGIQNGAPDGLALVNSGGTLIQFLSYEGSFTAADGPASGMDSVDIGVAEDGTTLTTQSLQLTGTGSDSADFTWTGPVTSTGDAFNSGQTFSTANVPPAVASTTPANAATGVAADTDIVIRFSEDVSVTGTWFGITCAESEAHTATVSGGPRNYTLDPDTDFENGETCTVTLHAARITDLDDTPDNMASDYSFGFETIHAITSPVIINEADSDTDSTDELEFVELYDGGIGNTPLDGLVLVFFNGSNDTSYVAFDLDGYSTDINGYFLLGNAGVTPAPDMVLANNKLQNGADAVALYQGSATDFPNGTAVTTLNLVDAVVYGTGDTDDTGLLILLNSSQPQVDENSNGDSVNESFQRCPNGTGGHRNSDTYIQAPPTPKAINDCAMTFTRIHTIQGSGPASSQVGNTVTIEGVVVGDFQESGKLGGFFVQEEDTDADGDPATSEGIWVYSDATAVSAGDQVRVTGTVDEYGDSRSSLTEITGATVTILSSGNPLPTAAQVSLPVSDVAEWEHYEGMRITVPQTLTVAENRELGRYGRIVLSSGGRPVQFTNLNAPDVAGYAADQTELARRRIILDDGSSQSNPDPIVHPAPGLTASRTIRGGDTVTGLTGISDHRFGAYCIQPAGAISFTPANPRPGSPPDTGGTLRVASFNVLNYFNTFGPGNCGKGVGGEATNCRGADDADEFARQRAKIISALVAADADIVGLMELENDGYGTDSAIRDLVNGLNAVAGAGTYDFVDADGNTAQVNLLGTDAIKVGMIYKPATVTPKGNTAALSFRDDLNRPALARTFEEIATGRKLTVVVNHLKSKGCTGATDENADQGDGQGCWNVARTAAARALVSWLATDPTGSGDPDVLIIGDMNAYAQEDPVSVFKDADYTDLVRQFIGTGAYSYGFDGQWGCLDHALASSTLASQVAGVAEWHINADEPSVLDYNTEYKSAGQQTGLYDSDSYRSSDHDPVIIGLNLSFGVSTDAAKSVSSDAVTLCGTVADESGRVTTCGICWGTSSDPADLSHCTDAAPGDSGSFSVAVSGLRAKTTYYFRACAGSGTGTVYGRTRSFTTRPNLPAVTTAPIVSVGKNSAVAGGSVHYNDGISGKGLCWHTTHPPHVSLHPHTSDGDELGDFSATMTGLVPGTAYYYRAYAQFRSGTATYTVYGHEYGFTTPDGIRGDVNGDGQANLSDVVLILKILAGIGTDENPDMAGDADGNGRPGLPDAIYVLRHTALHGRKIVRCEKTPHVER</sequence>
<dbReference type="Gene3D" id="3.60.10.10">
    <property type="entry name" value="Endonuclease/exonuclease/phosphatase"/>
    <property type="match status" value="1"/>
</dbReference>
<dbReference type="InterPro" id="IPR036691">
    <property type="entry name" value="Endo/exonu/phosph_ase_sf"/>
</dbReference>
<protein>
    <recommendedName>
        <fullName evidence="9">LTD domain-containing protein</fullName>
    </recommendedName>
</protein>
<dbReference type="InterPro" id="IPR016134">
    <property type="entry name" value="Dockerin_dom"/>
</dbReference>
<dbReference type="PROSITE" id="PS51841">
    <property type="entry name" value="LTD"/>
    <property type="match status" value="1"/>
</dbReference>
<keyword evidence="1 3" id="KW-0732">Signal</keyword>
<reference evidence="8" key="2">
    <citation type="submission" date="2019-01" db="EMBL/GenBank/DDBJ databases">
        <title>Genome sequence of Desulfonema ishimotonii strain Tokyo 01.</title>
        <authorList>
            <person name="Fukui M."/>
        </authorList>
    </citation>
    <scope>NUCLEOTIDE SEQUENCE [LARGE SCALE GENOMIC DNA]</scope>
    <source>
        <strain evidence="8">Tokyo 01</strain>
    </source>
</reference>
<dbReference type="InterPro" id="IPR036439">
    <property type="entry name" value="Dockerin_dom_sf"/>
</dbReference>
<dbReference type="Gene3D" id="1.10.1330.10">
    <property type="entry name" value="Dockerin domain"/>
    <property type="match status" value="1"/>
</dbReference>
<dbReference type="Pfam" id="PF03372">
    <property type="entry name" value="Exo_endo_phos"/>
    <property type="match status" value="1"/>
</dbReference>
<dbReference type="PANTHER" id="PTHR42834">
    <property type="entry name" value="ENDONUCLEASE/EXONUCLEASE/PHOSPHATASE FAMILY PROTEIN (AFU_ORTHOLOGUE AFUA_3G09210)"/>
    <property type="match status" value="1"/>
</dbReference>
<dbReference type="SUPFAM" id="SSF56219">
    <property type="entry name" value="DNase I-like"/>
    <property type="match status" value="1"/>
</dbReference>
<dbReference type="InterPro" id="IPR001322">
    <property type="entry name" value="Lamin_tail_dom"/>
</dbReference>
<dbReference type="SUPFAM" id="SSF63446">
    <property type="entry name" value="Type I dockerin domain"/>
    <property type="match status" value="1"/>
</dbReference>
<feature type="region of interest" description="Disordered" evidence="2">
    <location>
        <begin position="674"/>
        <end position="693"/>
    </location>
</feature>
<evidence type="ECO:0000256" key="3">
    <source>
        <dbReference type="SAM" id="SignalP"/>
    </source>
</evidence>
<dbReference type="Proteomes" id="UP000288096">
    <property type="component" value="Unassembled WGS sequence"/>
</dbReference>
<comment type="caution">
    <text evidence="7">The sequence shown here is derived from an EMBL/GenBank/DDBJ whole genome shotgun (WGS) entry which is preliminary data.</text>
</comment>
<dbReference type="PROSITE" id="PS51766">
    <property type="entry name" value="DOCKERIN"/>
    <property type="match status" value="1"/>
</dbReference>
<dbReference type="CDD" id="cd14256">
    <property type="entry name" value="Dockerin_I"/>
    <property type="match status" value="1"/>
</dbReference>
<dbReference type="GO" id="GO:0000272">
    <property type="term" value="P:polysaccharide catabolic process"/>
    <property type="evidence" value="ECO:0007669"/>
    <property type="project" value="InterPro"/>
</dbReference>
<feature type="chain" id="PRO_5019247067" description="LTD domain-containing protein" evidence="3">
    <location>
        <begin position="30"/>
        <end position="1338"/>
    </location>
</feature>
<dbReference type="CDD" id="cd04486">
    <property type="entry name" value="YhcR_OBF_like"/>
    <property type="match status" value="1"/>
</dbReference>
<dbReference type="EMBL" id="BEXT01000001">
    <property type="protein sequence ID" value="GBC60250.1"/>
    <property type="molecule type" value="Genomic_DNA"/>
</dbReference>
<dbReference type="Pfam" id="PF13205">
    <property type="entry name" value="Big_5"/>
    <property type="match status" value="1"/>
</dbReference>
<reference evidence="8" key="1">
    <citation type="submission" date="2017-11" db="EMBL/GenBank/DDBJ databases">
        <authorList>
            <person name="Watanabe M."/>
            <person name="Kojima H."/>
        </authorList>
    </citation>
    <scope>NUCLEOTIDE SEQUENCE [LARGE SCALE GENOMIC DNA]</scope>
    <source>
        <strain evidence="8">Tokyo 01</strain>
    </source>
</reference>
<dbReference type="NCBIfam" id="NF033681">
    <property type="entry name" value="ExeM_NucH_DNase"/>
    <property type="match status" value="1"/>
</dbReference>
<keyword evidence="8" id="KW-1185">Reference proteome</keyword>
<feature type="domain" description="LTD" evidence="6">
    <location>
        <begin position="25"/>
        <end position="127"/>
    </location>
</feature>
<dbReference type="InterPro" id="IPR005135">
    <property type="entry name" value="Endo/exonuclease/phosphatase"/>
</dbReference>
<evidence type="ECO:0000256" key="2">
    <source>
        <dbReference type="SAM" id="MobiDB-lite"/>
    </source>
</evidence>
<evidence type="ECO:0000259" key="6">
    <source>
        <dbReference type="PROSITE" id="PS51841"/>
    </source>
</evidence>
<dbReference type="GO" id="GO:0003824">
    <property type="term" value="F:catalytic activity"/>
    <property type="evidence" value="ECO:0007669"/>
    <property type="project" value="InterPro"/>
</dbReference>
<dbReference type="PROSITE" id="PS50853">
    <property type="entry name" value="FN3"/>
    <property type="match status" value="1"/>
</dbReference>
<evidence type="ECO:0000313" key="7">
    <source>
        <dbReference type="EMBL" id="GBC60250.1"/>
    </source>
</evidence>
<proteinExistence type="predicted"/>
<dbReference type="InterPro" id="IPR047971">
    <property type="entry name" value="ExeM-like"/>
</dbReference>
<dbReference type="PANTHER" id="PTHR42834:SF1">
    <property type="entry name" value="ENDONUCLEASE_EXONUCLEASE_PHOSPHATASE FAMILY PROTEIN (AFU_ORTHOLOGUE AFUA_3G09210)"/>
    <property type="match status" value="1"/>
</dbReference>
<feature type="domain" description="Dockerin" evidence="5">
    <location>
        <begin position="1262"/>
        <end position="1329"/>
    </location>
</feature>
<evidence type="ECO:0000259" key="4">
    <source>
        <dbReference type="PROSITE" id="PS50853"/>
    </source>
</evidence>
<dbReference type="CDD" id="cd10283">
    <property type="entry name" value="MnuA_DNase1-like"/>
    <property type="match status" value="1"/>
</dbReference>
<organism evidence="7 8">
    <name type="scientific">Desulfonema ishimotonii</name>
    <dbReference type="NCBI Taxonomy" id="45657"/>
    <lineage>
        <taxon>Bacteria</taxon>
        <taxon>Pseudomonadati</taxon>
        <taxon>Thermodesulfobacteriota</taxon>
        <taxon>Desulfobacteria</taxon>
        <taxon>Desulfobacterales</taxon>
        <taxon>Desulfococcaceae</taxon>
        <taxon>Desulfonema</taxon>
    </lineage>
</organism>
<evidence type="ECO:0000313" key="8">
    <source>
        <dbReference type="Proteomes" id="UP000288096"/>
    </source>
</evidence>
<feature type="signal peptide" evidence="3">
    <location>
        <begin position="1"/>
        <end position="29"/>
    </location>
</feature>
<gene>
    <name evidence="7" type="ORF">DENIS_1201</name>
</gene>
<dbReference type="InterPro" id="IPR003961">
    <property type="entry name" value="FN3_dom"/>
</dbReference>
<feature type="domain" description="Fibronectin type-III" evidence="4">
    <location>
        <begin position="1068"/>
        <end position="1163"/>
    </location>
</feature>
<accession>A0A401FTH1</accession>
<dbReference type="InterPro" id="IPR032812">
    <property type="entry name" value="SbsA_Ig"/>
</dbReference>